<keyword evidence="3" id="KW-1185">Reference proteome</keyword>
<protein>
    <submittedName>
        <fullName evidence="2">Uncharacterized protein</fullName>
    </submittedName>
</protein>
<evidence type="ECO:0000313" key="2">
    <source>
        <dbReference type="EMBL" id="EFA80951.1"/>
    </source>
</evidence>
<dbReference type="GeneID" id="31361669"/>
<sequence length="78" mass="9115">MSKFINIFLVALVVVFGMIALSSANEDIIVNGVNENSYSVDIREHYSQDVFPGQHERLDVNAHASYEQRPYYYSNRWW</sequence>
<gene>
    <name evidence="2" type="ORF">PPL_06186</name>
</gene>
<name>D3BCG1_HETP5</name>
<reference evidence="2 3" key="1">
    <citation type="journal article" date="2011" name="Genome Res.">
        <title>Phylogeny-wide analysis of social amoeba genomes highlights ancient origins for complex intercellular communication.</title>
        <authorList>
            <person name="Heidel A.J."/>
            <person name="Lawal H.M."/>
            <person name="Felder M."/>
            <person name="Schilde C."/>
            <person name="Helps N.R."/>
            <person name="Tunggal B."/>
            <person name="Rivero F."/>
            <person name="John U."/>
            <person name="Schleicher M."/>
            <person name="Eichinger L."/>
            <person name="Platzer M."/>
            <person name="Noegel A.A."/>
            <person name="Schaap P."/>
            <person name="Gloeckner G."/>
        </authorList>
    </citation>
    <scope>NUCLEOTIDE SEQUENCE [LARGE SCALE GENOMIC DNA]</scope>
    <source>
        <strain evidence="3">ATCC 26659 / Pp 5 / PN500</strain>
    </source>
</reference>
<dbReference type="AlphaFoldDB" id="D3BCG1"/>
<dbReference type="RefSeq" id="XP_020433069.1">
    <property type="nucleotide sequence ID" value="XM_020577049.1"/>
</dbReference>
<accession>D3BCG1</accession>
<dbReference type="InParanoid" id="D3BCG1"/>
<dbReference type="Proteomes" id="UP000001396">
    <property type="component" value="Unassembled WGS sequence"/>
</dbReference>
<proteinExistence type="predicted"/>
<organism evidence="2 3">
    <name type="scientific">Heterostelium pallidum (strain ATCC 26659 / Pp 5 / PN500)</name>
    <name type="common">Cellular slime mold</name>
    <name type="synonym">Polysphondylium pallidum</name>
    <dbReference type="NCBI Taxonomy" id="670386"/>
    <lineage>
        <taxon>Eukaryota</taxon>
        <taxon>Amoebozoa</taxon>
        <taxon>Evosea</taxon>
        <taxon>Eumycetozoa</taxon>
        <taxon>Dictyostelia</taxon>
        <taxon>Acytosteliales</taxon>
        <taxon>Acytosteliaceae</taxon>
        <taxon>Heterostelium</taxon>
    </lineage>
</organism>
<comment type="caution">
    <text evidence="2">The sequence shown here is derived from an EMBL/GenBank/DDBJ whole genome shotgun (WGS) entry which is preliminary data.</text>
</comment>
<dbReference type="EMBL" id="ADBJ01000027">
    <property type="protein sequence ID" value="EFA80951.1"/>
    <property type="molecule type" value="Genomic_DNA"/>
</dbReference>
<evidence type="ECO:0000256" key="1">
    <source>
        <dbReference type="SAM" id="SignalP"/>
    </source>
</evidence>
<feature type="signal peptide" evidence="1">
    <location>
        <begin position="1"/>
        <end position="24"/>
    </location>
</feature>
<keyword evidence="1" id="KW-0732">Signal</keyword>
<feature type="chain" id="PRO_5003041011" evidence="1">
    <location>
        <begin position="25"/>
        <end position="78"/>
    </location>
</feature>
<evidence type="ECO:0000313" key="3">
    <source>
        <dbReference type="Proteomes" id="UP000001396"/>
    </source>
</evidence>